<accession>A0A327WR20</accession>
<evidence type="ECO:0000256" key="1">
    <source>
        <dbReference type="SAM" id="Phobius"/>
    </source>
</evidence>
<dbReference type="Proteomes" id="UP000249203">
    <property type="component" value="Unassembled WGS sequence"/>
</dbReference>
<name>A0A327WR20_9GAMM</name>
<proteinExistence type="predicted"/>
<feature type="transmembrane region" description="Helical" evidence="1">
    <location>
        <begin position="155"/>
        <end position="178"/>
    </location>
</feature>
<organism evidence="2 4">
    <name type="scientific">Aliidiomarina maris</name>
    <dbReference type="NCBI Taxonomy" id="531312"/>
    <lineage>
        <taxon>Bacteria</taxon>
        <taxon>Pseudomonadati</taxon>
        <taxon>Pseudomonadota</taxon>
        <taxon>Gammaproteobacteria</taxon>
        <taxon>Alteromonadales</taxon>
        <taxon>Idiomarinaceae</taxon>
        <taxon>Aliidiomarina</taxon>
    </lineage>
</organism>
<comment type="caution">
    <text evidence="2">The sequence shown here is derived from an EMBL/GenBank/DDBJ whole genome shotgun (WGS) entry which is preliminary data.</text>
</comment>
<feature type="transmembrane region" description="Helical" evidence="1">
    <location>
        <begin position="198"/>
        <end position="220"/>
    </location>
</feature>
<feature type="transmembrane region" description="Helical" evidence="1">
    <location>
        <begin position="41"/>
        <end position="59"/>
    </location>
</feature>
<keyword evidence="5" id="KW-1185">Reference proteome</keyword>
<protein>
    <submittedName>
        <fullName evidence="3">MFS transporter</fullName>
    </submittedName>
</protein>
<dbReference type="RefSeq" id="WP_111570212.1">
    <property type="nucleotide sequence ID" value="NZ_PIPK01000015.1"/>
</dbReference>
<sequence>MAQTQSNPKNSPKQGGFLANLAFNIIIPVVILMRFSGPEHLGPALGVVVALAFPIGYGLYDLKRSGKINGFSILGIISVLLTGGISLLELDPQYIAIKEAAVPGVIGLAVLISQFTRFPLVRKLLLNDAVLDIPKLYAAIAERGTVEAFNRVLKVATYMVAGAFFLSATLNYILARMIVVSPAGTTEFNQELGRMTALSFPVIALPTMIVMFSAIFYLFYQLKKLTGESVENFLRGNDNDDANGES</sequence>
<dbReference type="EMBL" id="PIPK01000015">
    <property type="protein sequence ID" value="RUO19741.1"/>
    <property type="molecule type" value="Genomic_DNA"/>
</dbReference>
<dbReference type="Proteomes" id="UP000287865">
    <property type="component" value="Unassembled WGS sequence"/>
</dbReference>
<dbReference type="NCBIfam" id="NF041646">
    <property type="entry name" value="VC0807_fam"/>
    <property type="match status" value="1"/>
</dbReference>
<evidence type="ECO:0000313" key="3">
    <source>
        <dbReference type="EMBL" id="RUO19741.1"/>
    </source>
</evidence>
<evidence type="ECO:0000313" key="4">
    <source>
        <dbReference type="Proteomes" id="UP000249203"/>
    </source>
</evidence>
<reference evidence="3 5" key="1">
    <citation type="journal article" date="2018" name="Front. Microbiol.">
        <title>Genome-Based Analysis Reveals the Taxonomy and Diversity of the Family Idiomarinaceae.</title>
        <authorList>
            <person name="Liu Y."/>
            <person name="Lai Q."/>
            <person name="Shao Z."/>
        </authorList>
    </citation>
    <scope>NUCLEOTIDE SEQUENCE [LARGE SCALE GENOMIC DNA]</scope>
    <source>
        <strain evidence="3 5">CF12-14</strain>
    </source>
</reference>
<dbReference type="PIRSF" id="PIRSF028137">
    <property type="entry name" value="UCP028137"/>
    <property type="match status" value="1"/>
</dbReference>
<feature type="transmembrane region" description="Helical" evidence="1">
    <location>
        <begin position="17"/>
        <end position="35"/>
    </location>
</feature>
<dbReference type="InterPro" id="IPR016870">
    <property type="entry name" value="UCP028137"/>
</dbReference>
<evidence type="ECO:0000313" key="2">
    <source>
        <dbReference type="EMBL" id="RAJ94644.1"/>
    </source>
</evidence>
<keyword evidence="1" id="KW-0812">Transmembrane</keyword>
<gene>
    <name evidence="2" type="ORF">B0I24_11448</name>
    <name evidence="3" type="ORF">CWE07_12785</name>
</gene>
<keyword evidence="1" id="KW-0472">Membrane</keyword>
<dbReference type="OrthoDB" id="188353at2"/>
<keyword evidence="1" id="KW-1133">Transmembrane helix</keyword>
<feature type="transmembrane region" description="Helical" evidence="1">
    <location>
        <begin position="71"/>
        <end position="88"/>
    </location>
</feature>
<dbReference type="EMBL" id="QLMD01000014">
    <property type="protein sequence ID" value="RAJ94644.1"/>
    <property type="molecule type" value="Genomic_DNA"/>
</dbReference>
<reference evidence="2 4" key="2">
    <citation type="submission" date="2018-06" db="EMBL/GenBank/DDBJ databases">
        <title>Genomic Encyclopedia of Type Strains, Phase III (KMG-III): the genomes of soil and plant-associated and newly described type strains.</title>
        <authorList>
            <person name="Whitman W."/>
        </authorList>
    </citation>
    <scope>NUCLEOTIDE SEQUENCE [LARGE SCALE GENOMIC DNA]</scope>
    <source>
        <strain evidence="2 4">CGMCC 1.15366</strain>
    </source>
</reference>
<evidence type="ECO:0000313" key="5">
    <source>
        <dbReference type="Proteomes" id="UP000287865"/>
    </source>
</evidence>
<feature type="transmembrane region" description="Helical" evidence="1">
    <location>
        <begin position="94"/>
        <end position="113"/>
    </location>
</feature>
<dbReference type="AlphaFoldDB" id="A0A327WR20"/>